<dbReference type="AlphaFoldDB" id="A0A3N7J517"/>
<sequence>MRWFRFIFLFAACFVGGAAVAAEVKPASVQLAALAERYYEAQARFDPIYSATLQGDNRFDDQLPIGIAPGERRQRFAMYRDVLRQLARIPRGQLPAADALTHDLLAYELKSRLGFERFNDDLLPLQHLGAVPIQLATFASGQAEQPLQTVAQHEAYLRRIARLPAWIDQAMVNMREGMRRGIVQPRSVMTAVQAQLREMASDREEENPFLAPVRSLPASFADADRQRLSEAYRQEVRGRIAPAVRRLVLFIEREYLPACRDTAGWGALPEGAAWYRQWVRSQTTTELTPDEIHTMGLREVARIQKELEKVAPKLGYDGDPRLLLSWVRGNPKFLPFRSEEQILAAYAHINDRVKAKLGQLFVRSPKAALEIRPEPELTRAAASDHYSLPAEDGSRPGVFWAVINDPATYDATTMTALFLHEGQPGHHFQMAMQQEMDLPKFRKRAWINAYGEGWALYAESLGAEMGLYQDPAAYVGELRLEIFRAARLVVDTGIHAKGWSRAQAIAYLVDTAGFTEKQAANQIDRYMAWPAQALGYKLGALKIQALRERARQRLGDRFDLAAFHDTVLGEGPLPLAVLEAHVDRWIARELAKKP</sequence>
<dbReference type="RefSeq" id="WP_124538591.1">
    <property type="nucleotide sequence ID" value="NZ_QUSW01000001.1"/>
</dbReference>
<evidence type="ECO:0000313" key="3">
    <source>
        <dbReference type="Proteomes" id="UP000267464"/>
    </source>
</evidence>
<name>A0A3N7J517_9BURK</name>
<organism evidence="2 3">
    <name type="scientific">Piscinibacter terrae</name>
    <dbReference type="NCBI Taxonomy" id="2496871"/>
    <lineage>
        <taxon>Bacteria</taxon>
        <taxon>Pseudomonadati</taxon>
        <taxon>Pseudomonadota</taxon>
        <taxon>Betaproteobacteria</taxon>
        <taxon>Burkholderiales</taxon>
        <taxon>Sphaerotilaceae</taxon>
        <taxon>Piscinibacter</taxon>
    </lineage>
</organism>
<proteinExistence type="predicted"/>
<protein>
    <submittedName>
        <fullName evidence="2">DUF885 domain-containing protein</fullName>
    </submittedName>
</protein>
<feature type="chain" id="PRO_5018304938" evidence="1">
    <location>
        <begin position="22"/>
        <end position="594"/>
    </location>
</feature>
<dbReference type="Pfam" id="PF05960">
    <property type="entry name" value="DUF885"/>
    <property type="match status" value="1"/>
</dbReference>
<dbReference type="OrthoDB" id="9760040at2"/>
<accession>A0A3N7J517</accession>
<keyword evidence="1" id="KW-0732">Signal</keyword>
<dbReference type="PANTHER" id="PTHR33361:SF16">
    <property type="entry name" value="DUF885 DOMAIN-CONTAINING PROTEIN"/>
    <property type="match status" value="1"/>
</dbReference>
<dbReference type="Proteomes" id="UP000267464">
    <property type="component" value="Unassembled WGS sequence"/>
</dbReference>
<dbReference type="InterPro" id="IPR010281">
    <property type="entry name" value="DUF885"/>
</dbReference>
<feature type="signal peptide" evidence="1">
    <location>
        <begin position="1"/>
        <end position="21"/>
    </location>
</feature>
<evidence type="ECO:0000256" key="1">
    <source>
        <dbReference type="SAM" id="SignalP"/>
    </source>
</evidence>
<keyword evidence="3" id="KW-1185">Reference proteome</keyword>
<gene>
    <name evidence="2" type="ORF">DZC73_02390</name>
</gene>
<comment type="caution">
    <text evidence="2">The sequence shown here is derived from an EMBL/GenBank/DDBJ whole genome shotgun (WGS) entry which is preliminary data.</text>
</comment>
<dbReference type="EMBL" id="QUSW01000001">
    <property type="protein sequence ID" value="RQP25922.1"/>
    <property type="molecule type" value="Genomic_DNA"/>
</dbReference>
<evidence type="ECO:0000313" key="2">
    <source>
        <dbReference type="EMBL" id="RQP25922.1"/>
    </source>
</evidence>
<reference evidence="2 3" key="2">
    <citation type="submission" date="2018-12" db="EMBL/GenBank/DDBJ databases">
        <title>Rhizobacter gummiphilus sp. nov., a rubber-degrading bacterium isolated from the soil of a botanical garden in Japan.</title>
        <authorList>
            <person name="Shunsuke S.S."/>
        </authorList>
    </citation>
    <scope>NUCLEOTIDE SEQUENCE [LARGE SCALE GENOMIC DNA]</scope>
    <source>
        <strain evidence="2 3">S-16</strain>
    </source>
</reference>
<dbReference type="PANTHER" id="PTHR33361">
    <property type="entry name" value="GLR0591 PROTEIN"/>
    <property type="match status" value="1"/>
</dbReference>
<reference evidence="2 3" key="1">
    <citation type="submission" date="2018-08" db="EMBL/GenBank/DDBJ databases">
        <authorList>
            <person name="Khan S.A."/>
            <person name="Jeon C.O."/>
            <person name="Chun B.H."/>
            <person name="Jeong S.E."/>
        </authorList>
    </citation>
    <scope>NUCLEOTIDE SEQUENCE [LARGE SCALE GENOMIC DNA]</scope>
    <source>
        <strain evidence="2 3">S-16</strain>
    </source>
</reference>